<proteinExistence type="predicted"/>
<evidence type="ECO:0000313" key="1">
    <source>
        <dbReference type="EMBL" id="MDI9242744.1"/>
    </source>
</evidence>
<dbReference type="AlphaFoldDB" id="A0AAP4BAM1"/>
<gene>
    <name evidence="1" type="ORF">QJ036_09725</name>
</gene>
<dbReference type="EMBL" id="JASGBQ010000018">
    <property type="protein sequence ID" value="MDI9242744.1"/>
    <property type="molecule type" value="Genomic_DNA"/>
</dbReference>
<dbReference type="Proteomes" id="UP001300383">
    <property type="component" value="Unassembled WGS sequence"/>
</dbReference>
<evidence type="ECO:0000313" key="2">
    <source>
        <dbReference type="Proteomes" id="UP001300383"/>
    </source>
</evidence>
<dbReference type="RefSeq" id="WP_283231187.1">
    <property type="nucleotide sequence ID" value="NZ_JASGBQ010000018.1"/>
</dbReference>
<keyword evidence="2" id="KW-1185">Reference proteome</keyword>
<sequence>MKERVIPEETAERIRHRLKADLAETGMKCIPELAGRWQCSEKERLQQ</sequence>
<accession>A0AAP4BAM1</accession>
<organism evidence="1 2">
    <name type="scientific">Fusibacillus kribbianus</name>
    <dbReference type="NCBI Taxonomy" id="3044208"/>
    <lineage>
        <taxon>Bacteria</taxon>
        <taxon>Bacillati</taxon>
        <taxon>Bacillota</taxon>
        <taxon>Clostridia</taxon>
        <taxon>Lachnospirales</taxon>
        <taxon>Lachnospiraceae</taxon>
        <taxon>Fusibacillus</taxon>
    </lineage>
</organism>
<name>A0AAP4BAM1_9FIRM</name>
<protein>
    <submittedName>
        <fullName evidence="1">Uncharacterized protein</fullName>
    </submittedName>
</protein>
<reference evidence="1 2" key="1">
    <citation type="submission" date="2023-05" db="EMBL/GenBank/DDBJ databases">
        <title>[ruminococcus] sp. nov., isolated from a pig farm feces dump.</title>
        <authorList>
            <person name="Chang Y.-H."/>
        </authorList>
    </citation>
    <scope>NUCLEOTIDE SEQUENCE [LARGE SCALE GENOMIC DNA]</scope>
    <source>
        <strain evidence="1 2">YH-rum2234</strain>
    </source>
</reference>
<comment type="caution">
    <text evidence="1">The sequence shown here is derived from an EMBL/GenBank/DDBJ whole genome shotgun (WGS) entry which is preliminary data.</text>
</comment>